<keyword evidence="1" id="KW-0201">Cytochrome c-type biogenesis</keyword>
<sequence length="246" mass="25909">MIGWMIAGTLLLAALTVACLLALRGGAEPQGRRVPALALHRARLASVERDRDIGLIAPEDADAARLEIQRQLLTEADRVEPAGAPVASGRGWLIGAAVAMPLASLALYLSVGHPLLPSAPMALREQARADDPQTARDAQLVATLRARLAGLDPASPQGREGYTLLGRVEATQGHWSDAARAWRKAVDARFDPALAVSAAEAQCRADGRVSADSAALFRRALAEGPADAPWRGLAQERLVEAEAAPH</sequence>
<dbReference type="Gene3D" id="1.25.40.10">
    <property type="entry name" value="Tetratricopeptide repeat domain"/>
    <property type="match status" value="1"/>
</dbReference>
<dbReference type="GO" id="GO:0017004">
    <property type="term" value="P:cytochrome complex assembly"/>
    <property type="evidence" value="ECO:0007669"/>
    <property type="project" value="UniProtKB-KW"/>
</dbReference>
<keyword evidence="2" id="KW-1133">Transmembrane helix</keyword>
<feature type="transmembrane region" description="Helical" evidence="2">
    <location>
        <begin position="91"/>
        <end position="111"/>
    </location>
</feature>
<evidence type="ECO:0000256" key="2">
    <source>
        <dbReference type="SAM" id="Phobius"/>
    </source>
</evidence>
<evidence type="ECO:0000313" key="3">
    <source>
        <dbReference type="EMBL" id="MBB3174070.1"/>
    </source>
</evidence>
<dbReference type="InterPro" id="IPR011990">
    <property type="entry name" value="TPR-like_helical_dom_sf"/>
</dbReference>
<comment type="caution">
    <text evidence="3">The sequence shown here is derived from an EMBL/GenBank/DDBJ whole genome shotgun (WGS) entry which is preliminary data.</text>
</comment>
<dbReference type="AlphaFoldDB" id="A0A839V0W4"/>
<dbReference type="Proteomes" id="UP000557688">
    <property type="component" value="Unassembled WGS sequence"/>
</dbReference>
<name>A0A839V0W4_9PROT</name>
<keyword evidence="2" id="KW-0812">Transmembrane</keyword>
<dbReference type="InterPro" id="IPR017560">
    <property type="entry name" value="Cyt_c_biogenesis_CcmI"/>
</dbReference>
<gene>
    <name evidence="3" type="ORF">FHR90_001906</name>
</gene>
<dbReference type="RefSeq" id="WP_183275118.1">
    <property type="nucleotide sequence ID" value="NZ_JACHXV010000006.1"/>
</dbReference>
<protein>
    <submittedName>
        <fullName evidence="3">Cytochrome c-type biogenesis protein CcmH</fullName>
    </submittedName>
</protein>
<evidence type="ECO:0000256" key="1">
    <source>
        <dbReference type="ARBA" id="ARBA00022748"/>
    </source>
</evidence>
<dbReference type="EMBL" id="JACHXV010000006">
    <property type="protein sequence ID" value="MBB3174070.1"/>
    <property type="molecule type" value="Genomic_DNA"/>
</dbReference>
<organism evidence="3 4">
    <name type="scientific">Endobacter medicaginis</name>
    <dbReference type="NCBI Taxonomy" id="1181271"/>
    <lineage>
        <taxon>Bacteria</taxon>
        <taxon>Pseudomonadati</taxon>
        <taxon>Pseudomonadota</taxon>
        <taxon>Alphaproteobacteria</taxon>
        <taxon>Acetobacterales</taxon>
        <taxon>Acetobacteraceae</taxon>
        <taxon>Endobacter</taxon>
    </lineage>
</organism>
<keyword evidence="4" id="KW-1185">Reference proteome</keyword>
<proteinExistence type="predicted"/>
<keyword evidence="2" id="KW-0472">Membrane</keyword>
<evidence type="ECO:0000313" key="4">
    <source>
        <dbReference type="Proteomes" id="UP000557688"/>
    </source>
</evidence>
<accession>A0A839V0W4</accession>
<dbReference type="NCBIfam" id="TIGR03142">
    <property type="entry name" value="cytochro_ccmI"/>
    <property type="match status" value="1"/>
</dbReference>
<reference evidence="3 4" key="1">
    <citation type="submission" date="2020-08" db="EMBL/GenBank/DDBJ databases">
        <title>Genomic Encyclopedia of Type Strains, Phase III (KMG-III): the genomes of soil and plant-associated and newly described type strains.</title>
        <authorList>
            <person name="Whitman W."/>
        </authorList>
    </citation>
    <scope>NUCLEOTIDE SEQUENCE [LARGE SCALE GENOMIC DNA]</scope>
    <source>
        <strain evidence="3 4">CECT 8088</strain>
    </source>
</reference>